<dbReference type="Proteomes" id="UP000265515">
    <property type="component" value="Unassembled WGS sequence"/>
</dbReference>
<dbReference type="OMA" id="VCKGLIY"/>
<evidence type="ECO:0000256" key="6">
    <source>
        <dbReference type="ARBA" id="ARBA00038035"/>
    </source>
</evidence>
<feature type="domain" description="Protein kinase" evidence="14">
    <location>
        <begin position="83"/>
        <end position="343"/>
    </location>
</feature>
<feature type="region of interest" description="Disordered" evidence="13">
    <location>
        <begin position="40"/>
        <end position="78"/>
    </location>
</feature>
<dbReference type="GO" id="GO:0004708">
    <property type="term" value="F:MAP kinase kinase activity"/>
    <property type="evidence" value="ECO:0007669"/>
    <property type="project" value="UniProtKB-EC"/>
</dbReference>
<dbReference type="SMART" id="SM00220">
    <property type="entry name" value="S_TKc"/>
    <property type="match status" value="1"/>
</dbReference>
<dbReference type="InterPro" id="IPR008271">
    <property type="entry name" value="Ser/Thr_kinase_AS"/>
</dbReference>
<evidence type="ECO:0000256" key="2">
    <source>
        <dbReference type="ARBA" id="ARBA00022679"/>
    </source>
</evidence>
<dbReference type="InterPro" id="IPR017441">
    <property type="entry name" value="Protein_kinase_ATP_BS"/>
</dbReference>
<evidence type="ECO:0000256" key="11">
    <source>
        <dbReference type="PROSITE-ProRule" id="PRU10141"/>
    </source>
</evidence>
<evidence type="ECO:0000259" key="14">
    <source>
        <dbReference type="PROSITE" id="PS50011"/>
    </source>
</evidence>
<dbReference type="Pfam" id="PF00069">
    <property type="entry name" value="Pkinase"/>
    <property type="match status" value="1"/>
</dbReference>
<dbReference type="Gene3D" id="3.30.200.20">
    <property type="entry name" value="Phosphorylase Kinase, domain 1"/>
    <property type="match status" value="1"/>
</dbReference>
<dbReference type="GO" id="GO:0005524">
    <property type="term" value="F:ATP binding"/>
    <property type="evidence" value="ECO:0007669"/>
    <property type="project" value="UniProtKB-UniRule"/>
</dbReference>
<evidence type="ECO:0000256" key="5">
    <source>
        <dbReference type="ARBA" id="ARBA00022840"/>
    </source>
</evidence>
<dbReference type="InterPro" id="IPR011009">
    <property type="entry name" value="Kinase-like_dom_sf"/>
</dbReference>
<dbReference type="PROSITE" id="PS00108">
    <property type="entry name" value="PROTEIN_KINASE_ST"/>
    <property type="match status" value="1"/>
</dbReference>
<evidence type="ECO:0000256" key="9">
    <source>
        <dbReference type="ARBA" id="ARBA00049299"/>
    </source>
</evidence>
<evidence type="ECO:0000256" key="12">
    <source>
        <dbReference type="RuleBase" id="RU000304"/>
    </source>
</evidence>
<feature type="binding site" evidence="11">
    <location>
        <position position="112"/>
    </location>
    <ligand>
        <name>ATP</name>
        <dbReference type="ChEBI" id="CHEBI:30616"/>
    </ligand>
</feature>
<dbReference type="InterPro" id="IPR000719">
    <property type="entry name" value="Prot_kinase_dom"/>
</dbReference>
<dbReference type="PANTHER" id="PTHR48013:SF32">
    <property type="entry name" value="MITOGEN-ACTIVATED PROTEIN KINASE KINASE 2-LIKE"/>
    <property type="match status" value="1"/>
</dbReference>
<evidence type="ECO:0000256" key="3">
    <source>
        <dbReference type="ARBA" id="ARBA00022741"/>
    </source>
</evidence>
<comment type="catalytic activity">
    <reaction evidence="8">
        <text>L-seryl-[protein] + ATP = O-phospho-L-seryl-[protein] + ADP + H(+)</text>
        <dbReference type="Rhea" id="RHEA:17989"/>
        <dbReference type="Rhea" id="RHEA-COMP:9863"/>
        <dbReference type="Rhea" id="RHEA-COMP:11604"/>
        <dbReference type="ChEBI" id="CHEBI:15378"/>
        <dbReference type="ChEBI" id="CHEBI:29999"/>
        <dbReference type="ChEBI" id="CHEBI:30616"/>
        <dbReference type="ChEBI" id="CHEBI:83421"/>
        <dbReference type="ChEBI" id="CHEBI:456216"/>
        <dbReference type="EC" id="2.7.12.2"/>
    </reaction>
</comment>
<dbReference type="FunFam" id="1.10.510.10:FF:000432">
    <property type="entry name" value="mitogen-activated protein kinase kinase 3"/>
    <property type="match status" value="1"/>
</dbReference>
<name>A0A388LJL7_CHABU</name>
<dbReference type="Gene3D" id="1.10.510.10">
    <property type="entry name" value="Transferase(Phosphotransferase) domain 1"/>
    <property type="match status" value="1"/>
</dbReference>
<accession>A0A388LJL7</accession>
<keyword evidence="4" id="KW-0418">Kinase</keyword>
<evidence type="ECO:0000313" key="16">
    <source>
        <dbReference type="Proteomes" id="UP000265515"/>
    </source>
</evidence>
<dbReference type="Gramene" id="GBG82509">
    <property type="protein sequence ID" value="GBG82509"/>
    <property type="gene ID" value="CBR_g34886"/>
</dbReference>
<keyword evidence="1 12" id="KW-0723">Serine/threonine-protein kinase</keyword>
<dbReference type="PROSITE" id="PS00107">
    <property type="entry name" value="PROTEIN_KINASE_ATP"/>
    <property type="match status" value="1"/>
</dbReference>
<dbReference type="EMBL" id="BFEA01000409">
    <property type="protein sequence ID" value="GBG82509.1"/>
    <property type="molecule type" value="Genomic_DNA"/>
</dbReference>
<keyword evidence="2" id="KW-0808">Transferase</keyword>
<keyword evidence="3 11" id="KW-0547">Nucleotide-binding</keyword>
<feature type="compositionally biased region" description="Polar residues" evidence="13">
    <location>
        <begin position="42"/>
        <end position="52"/>
    </location>
</feature>
<comment type="catalytic activity">
    <reaction evidence="9">
        <text>L-threonyl-[protein] + ATP = O-phospho-L-threonyl-[protein] + ADP + H(+)</text>
        <dbReference type="Rhea" id="RHEA:46608"/>
        <dbReference type="Rhea" id="RHEA-COMP:11060"/>
        <dbReference type="Rhea" id="RHEA-COMP:11605"/>
        <dbReference type="ChEBI" id="CHEBI:15378"/>
        <dbReference type="ChEBI" id="CHEBI:30013"/>
        <dbReference type="ChEBI" id="CHEBI:30616"/>
        <dbReference type="ChEBI" id="CHEBI:61977"/>
        <dbReference type="ChEBI" id="CHEBI:456216"/>
        <dbReference type="EC" id="2.7.12.2"/>
    </reaction>
</comment>
<protein>
    <recommendedName>
        <fullName evidence="7">mitogen-activated protein kinase kinase</fullName>
        <ecNumber evidence="7">2.7.12.2</ecNumber>
    </recommendedName>
</protein>
<evidence type="ECO:0000256" key="10">
    <source>
        <dbReference type="ARBA" id="ARBA00051693"/>
    </source>
</evidence>
<dbReference type="OrthoDB" id="10252354at2759"/>
<keyword evidence="16" id="KW-1185">Reference proteome</keyword>
<evidence type="ECO:0000313" key="15">
    <source>
        <dbReference type="EMBL" id="GBG82509.1"/>
    </source>
</evidence>
<dbReference type="PROSITE" id="PS50011">
    <property type="entry name" value="PROTEIN_KINASE_DOM"/>
    <property type="match status" value="1"/>
</dbReference>
<comment type="similarity">
    <text evidence="6">Belongs to the protein kinase superfamily. STE Ser/Thr protein kinase family. MAP kinase kinase subfamily.</text>
</comment>
<dbReference type="SUPFAM" id="SSF56112">
    <property type="entry name" value="Protein kinase-like (PK-like)"/>
    <property type="match status" value="1"/>
</dbReference>
<evidence type="ECO:0000256" key="7">
    <source>
        <dbReference type="ARBA" id="ARBA00038999"/>
    </source>
</evidence>
<dbReference type="PANTHER" id="PTHR48013">
    <property type="entry name" value="DUAL SPECIFICITY MITOGEN-ACTIVATED PROTEIN KINASE KINASE 5-RELATED"/>
    <property type="match status" value="1"/>
</dbReference>
<comment type="caution">
    <text evidence="15">The sequence shown here is derived from an EMBL/GenBank/DDBJ whole genome shotgun (WGS) entry which is preliminary data.</text>
</comment>
<dbReference type="FunFam" id="3.30.200.20:FF:000040">
    <property type="entry name" value="Dual specificity mitogen-activated protein kinase kinase"/>
    <property type="match status" value="1"/>
</dbReference>
<dbReference type="AlphaFoldDB" id="A0A388LJL7"/>
<evidence type="ECO:0000256" key="4">
    <source>
        <dbReference type="ARBA" id="ARBA00022777"/>
    </source>
</evidence>
<gene>
    <name evidence="15" type="ORF">CBR_g34886</name>
</gene>
<dbReference type="EC" id="2.7.12.2" evidence="7"/>
<dbReference type="STRING" id="69332.A0A388LJL7"/>
<dbReference type="CDD" id="cd06623">
    <property type="entry name" value="PKc_MAPKK_plant_like"/>
    <property type="match status" value="1"/>
</dbReference>
<sequence>MRRGLGLRLAVPAQESTNLSNWMTNSGTWREGDVLVSRDGLNVTQPGENNAQPAARPQRHHHEHQDRPHPEEGETTVSSLQDLESVQVLGRGSSGLVQKVQHNRTGRLFAVKEIQMNVQEQVRTQIMRELRILYKSYNRNVVQCFNAFHSNGVISIVLEYMDGGSLADVVRAVRRIPELYIAVITRQVLHGLWYLHKEVHIIHRDIKPSNLLVNLQGDVKISDFGVSVVLANSMGQCASFVGTCTYMSPERINGGTYGYDCDIWSLGLSLMECALGRFPYQPPGNELGWVNFFDLLHTIVEQPPPTLPEDQFSPEFCDFITACLRKNPKERPSAGELLSHPFLKKYEGQNVNISRLLQTSA</sequence>
<organism evidence="15 16">
    <name type="scientific">Chara braunii</name>
    <name type="common">Braun's stonewort</name>
    <dbReference type="NCBI Taxonomy" id="69332"/>
    <lineage>
        <taxon>Eukaryota</taxon>
        <taxon>Viridiplantae</taxon>
        <taxon>Streptophyta</taxon>
        <taxon>Charophyceae</taxon>
        <taxon>Charales</taxon>
        <taxon>Characeae</taxon>
        <taxon>Chara</taxon>
    </lineage>
</organism>
<evidence type="ECO:0000256" key="13">
    <source>
        <dbReference type="SAM" id="MobiDB-lite"/>
    </source>
</evidence>
<keyword evidence="5 11" id="KW-0067">ATP-binding</keyword>
<proteinExistence type="inferred from homology"/>
<comment type="catalytic activity">
    <reaction evidence="10">
        <text>L-tyrosyl-[protein] + ATP = O-phospho-L-tyrosyl-[protein] + ADP + H(+)</text>
        <dbReference type="Rhea" id="RHEA:10596"/>
        <dbReference type="Rhea" id="RHEA-COMP:10136"/>
        <dbReference type="Rhea" id="RHEA-COMP:20101"/>
        <dbReference type="ChEBI" id="CHEBI:15378"/>
        <dbReference type="ChEBI" id="CHEBI:30616"/>
        <dbReference type="ChEBI" id="CHEBI:46858"/>
        <dbReference type="ChEBI" id="CHEBI:61978"/>
        <dbReference type="ChEBI" id="CHEBI:456216"/>
        <dbReference type="EC" id="2.7.12.2"/>
    </reaction>
</comment>
<dbReference type="GO" id="GO:0004674">
    <property type="term" value="F:protein serine/threonine kinase activity"/>
    <property type="evidence" value="ECO:0007669"/>
    <property type="project" value="UniProtKB-KW"/>
</dbReference>
<feature type="compositionally biased region" description="Basic and acidic residues" evidence="13">
    <location>
        <begin position="63"/>
        <end position="72"/>
    </location>
</feature>
<evidence type="ECO:0000256" key="1">
    <source>
        <dbReference type="ARBA" id="ARBA00022527"/>
    </source>
</evidence>
<reference evidence="15 16" key="1">
    <citation type="journal article" date="2018" name="Cell">
        <title>The Chara Genome: Secondary Complexity and Implications for Plant Terrestrialization.</title>
        <authorList>
            <person name="Nishiyama T."/>
            <person name="Sakayama H."/>
            <person name="Vries J.D."/>
            <person name="Buschmann H."/>
            <person name="Saint-Marcoux D."/>
            <person name="Ullrich K.K."/>
            <person name="Haas F.B."/>
            <person name="Vanderstraeten L."/>
            <person name="Becker D."/>
            <person name="Lang D."/>
            <person name="Vosolsobe S."/>
            <person name="Rombauts S."/>
            <person name="Wilhelmsson P.K.I."/>
            <person name="Janitza P."/>
            <person name="Kern R."/>
            <person name="Heyl A."/>
            <person name="Rumpler F."/>
            <person name="Villalobos L.I.A.C."/>
            <person name="Clay J.M."/>
            <person name="Skokan R."/>
            <person name="Toyoda A."/>
            <person name="Suzuki Y."/>
            <person name="Kagoshima H."/>
            <person name="Schijlen E."/>
            <person name="Tajeshwar N."/>
            <person name="Catarino B."/>
            <person name="Hetherington A.J."/>
            <person name="Saltykova A."/>
            <person name="Bonnot C."/>
            <person name="Breuninger H."/>
            <person name="Symeonidi A."/>
            <person name="Radhakrishnan G.V."/>
            <person name="Van Nieuwerburgh F."/>
            <person name="Deforce D."/>
            <person name="Chang C."/>
            <person name="Karol K.G."/>
            <person name="Hedrich R."/>
            <person name="Ulvskov P."/>
            <person name="Glockner G."/>
            <person name="Delwiche C.F."/>
            <person name="Petrasek J."/>
            <person name="Van de Peer Y."/>
            <person name="Friml J."/>
            <person name="Beilby M."/>
            <person name="Dolan L."/>
            <person name="Kohara Y."/>
            <person name="Sugano S."/>
            <person name="Fujiyama A."/>
            <person name="Delaux P.-M."/>
            <person name="Quint M."/>
            <person name="TheiBen G."/>
            <person name="Hagemann M."/>
            <person name="Harholt J."/>
            <person name="Dunand C."/>
            <person name="Zachgo S."/>
            <person name="Langdale J."/>
            <person name="Maumus F."/>
            <person name="Straeten D.V.D."/>
            <person name="Gould S.B."/>
            <person name="Rensing S.A."/>
        </authorList>
    </citation>
    <scope>NUCLEOTIDE SEQUENCE [LARGE SCALE GENOMIC DNA]</scope>
    <source>
        <strain evidence="15 16">S276</strain>
    </source>
</reference>
<evidence type="ECO:0000256" key="8">
    <source>
        <dbReference type="ARBA" id="ARBA00049014"/>
    </source>
</evidence>